<feature type="region of interest" description="Disordered" evidence="2">
    <location>
        <begin position="441"/>
        <end position="460"/>
    </location>
</feature>
<feature type="compositionally biased region" description="Polar residues" evidence="2">
    <location>
        <begin position="703"/>
        <end position="712"/>
    </location>
</feature>
<feature type="domain" description="Rab-GAP TBC" evidence="3">
    <location>
        <begin position="35"/>
        <end position="289"/>
    </location>
</feature>
<dbReference type="InterPro" id="IPR000195">
    <property type="entry name" value="Rab-GAP-TBC_dom"/>
</dbReference>
<dbReference type="Gene3D" id="1.10.8.270">
    <property type="entry name" value="putative rabgap domain of human tbc1 domain family member 14 like domains"/>
    <property type="match status" value="1"/>
</dbReference>
<dbReference type="Gene3D" id="1.10.472.80">
    <property type="entry name" value="Ypt/Rab-GAP domain of gyp1p, domain 3"/>
    <property type="match status" value="1"/>
</dbReference>
<feature type="region of interest" description="Disordered" evidence="2">
    <location>
        <begin position="604"/>
        <end position="728"/>
    </location>
</feature>
<dbReference type="SMART" id="SM00164">
    <property type="entry name" value="TBC"/>
    <property type="match status" value="1"/>
</dbReference>
<gene>
    <name evidence="4" type="ORF">PRZ48_001521</name>
</gene>
<dbReference type="EMBL" id="JAXOVC010000001">
    <property type="protein sequence ID" value="KAK4507786.1"/>
    <property type="molecule type" value="Genomic_DNA"/>
</dbReference>
<evidence type="ECO:0000256" key="2">
    <source>
        <dbReference type="SAM" id="MobiDB-lite"/>
    </source>
</evidence>
<organism evidence="4 5">
    <name type="scientific">Zasmidium cellare</name>
    <name type="common">Wine cellar mold</name>
    <name type="synonym">Racodium cellare</name>
    <dbReference type="NCBI Taxonomy" id="395010"/>
    <lineage>
        <taxon>Eukaryota</taxon>
        <taxon>Fungi</taxon>
        <taxon>Dikarya</taxon>
        <taxon>Ascomycota</taxon>
        <taxon>Pezizomycotina</taxon>
        <taxon>Dothideomycetes</taxon>
        <taxon>Dothideomycetidae</taxon>
        <taxon>Mycosphaerellales</taxon>
        <taxon>Mycosphaerellaceae</taxon>
        <taxon>Zasmidium</taxon>
    </lineage>
</organism>
<dbReference type="SUPFAM" id="SSF47923">
    <property type="entry name" value="Ypt/Rab-GAP domain of gyp1p"/>
    <property type="match status" value="2"/>
</dbReference>
<reference evidence="4 5" key="1">
    <citation type="journal article" date="2023" name="G3 (Bethesda)">
        <title>A chromosome-level genome assembly of Zasmidium syzygii isolated from banana leaves.</title>
        <authorList>
            <person name="van Westerhoven A.C."/>
            <person name="Mehrabi R."/>
            <person name="Talebi R."/>
            <person name="Steentjes M.B.F."/>
            <person name="Corcolon B."/>
            <person name="Chong P.A."/>
            <person name="Kema G.H.J."/>
            <person name="Seidl M.F."/>
        </authorList>
    </citation>
    <scope>NUCLEOTIDE SEQUENCE [LARGE SCALE GENOMIC DNA]</scope>
    <source>
        <strain evidence="4 5">P124</strain>
    </source>
</reference>
<evidence type="ECO:0000259" key="3">
    <source>
        <dbReference type="PROSITE" id="PS50086"/>
    </source>
</evidence>
<keyword evidence="1" id="KW-0343">GTPase activation</keyword>
<name>A0ABR0F364_ZASCE</name>
<protein>
    <recommendedName>
        <fullName evidence="3">Rab-GAP TBC domain-containing protein</fullName>
    </recommendedName>
</protein>
<dbReference type="PANTHER" id="PTHR22957">
    <property type="entry name" value="TBC1 DOMAIN FAMILY MEMBER GTPASE-ACTIVATING PROTEIN"/>
    <property type="match status" value="1"/>
</dbReference>
<feature type="compositionally biased region" description="Basic and acidic residues" evidence="2">
    <location>
        <begin position="614"/>
        <end position="634"/>
    </location>
</feature>
<dbReference type="Pfam" id="PF00566">
    <property type="entry name" value="RabGAP-TBC"/>
    <property type="match status" value="1"/>
</dbReference>
<keyword evidence="5" id="KW-1185">Reference proteome</keyword>
<evidence type="ECO:0000256" key="1">
    <source>
        <dbReference type="ARBA" id="ARBA00022468"/>
    </source>
</evidence>
<dbReference type="PANTHER" id="PTHR22957:SF337">
    <property type="entry name" value="TBC1 DOMAIN FAMILY MEMBER 5"/>
    <property type="match status" value="1"/>
</dbReference>
<accession>A0ABR0F364</accession>
<evidence type="ECO:0000313" key="4">
    <source>
        <dbReference type="EMBL" id="KAK4507786.1"/>
    </source>
</evidence>
<dbReference type="PROSITE" id="PS50086">
    <property type="entry name" value="TBC_RABGAP"/>
    <property type="match status" value="1"/>
</dbReference>
<comment type="caution">
    <text evidence="4">The sequence shown here is derived from an EMBL/GenBank/DDBJ whole genome shotgun (WGS) entry which is preliminary data.</text>
</comment>
<dbReference type="InterPro" id="IPR035969">
    <property type="entry name" value="Rab-GAP_TBC_sf"/>
</dbReference>
<feature type="compositionally biased region" description="Polar residues" evidence="2">
    <location>
        <begin position="648"/>
        <end position="661"/>
    </location>
</feature>
<evidence type="ECO:0000313" key="5">
    <source>
        <dbReference type="Proteomes" id="UP001305779"/>
    </source>
</evidence>
<sequence>MRSLEVARESWQELQQYSTLRDLKDAVRLESNSSAATAGLRSVCWKTFLLFDDTLESSEWLRILAASRSAYNSLRQHFFRFIDNPDDVGASFDPLSQDAESSPWAQVHKDEELRAEILQDVERCMPETPYFRQPETQRILLDVLFIFCKLNPDVGYRQGMHEIAAPILWTVENDAIDIGEGSKTMGEDSTIKAIFDADHIEHDTFAIFGQVMQSAKTFYLSEGPVSIAARSRHIFDELLPQVDPELKKHLEGLDIPPQVFLIRWIRLLFGREFDFDNVLALWDVIFAEDTSLELVDHICLAMLLRIRWHLLDADYNGALSLLLRYPEQDKDFPAQTFGLDAIYLRNHMNKEGGSYLVLKYTGRPLSSGRPTTPPALQRNITTFSGLNAARKTGLSPPRTPAKPRNIEAILQNTAKNIYARGEKLGIGKAVRNAVDEVHKKAQEIRDSQTPSTPPWRRPGTAHSFEKLKHLELRNKRLAELLSGAVNELWEYQKLVTEDEKGESRAQETETVEKLSTAIAKVQFVQVYLEEPSLALPSDDAPAINDPDSTELREKAIQSTSSSQAQIDPELAATTQNDTVAAHNTRGLADPDTFEDFSELNITSNETQSAGTAPRHTETHTAEPNTPERDAEHSSDGPGEASAPRPRLEQSQFSFMLGQGTSEDMHSAVSTPPQPQKKTHASLFGEEEGNRSTSRTPSRKANESPFQDSSTTEGEFDMGSLRRAKGSRT</sequence>
<dbReference type="Proteomes" id="UP001305779">
    <property type="component" value="Unassembled WGS sequence"/>
</dbReference>
<proteinExistence type="predicted"/>